<dbReference type="InterPro" id="IPR040704">
    <property type="entry name" value="HEPN_AbiU2"/>
</dbReference>
<accession>A0A2W4WI90</accession>
<organism evidence="2 3">
    <name type="scientific">Pseudanabaena frigida</name>
    <dbReference type="NCBI Taxonomy" id="945775"/>
    <lineage>
        <taxon>Bacteria</taxon>
        <taxon>Bacillati</taxon>
        <taxon>Cyanobacteriota</taxon>
        <taxon>Cyanophyceae</taxon>
        <taxon>Pseudanabaenales</taxon>
        <taxon>Pseudanabaenaceae</taxon>
        <taxon>Pseudanabaena</taxon>
    </lineage>
</organism>
<reference evidence="2 3" key="2">
    <citation type="submission" date="2018-06" db="EMBL/GenBank/DDBJ databases">
        <title>Metagenomic assembly of (sub)arctic Cyanobacteria and their associated microbiome from non-axenic cultures.</title>
        <authorList>
            <person name="Baurain D."/>
        </authorList>
    </citation>
    <scope>NUCLEOTIDE SEQUENCE [LARGE SCALE GENOMIC DNA]</scope>
    <source>
        <strain evidence="2">ULC066bin1</strain>
    </source>
</reference>
<gene>
    <name evidence="2" type="ORF">DCF19_02990</name>
</gene>
<feature type="domain" description="HEPN AbiU2-like" evidence="1">
    <location>
        <begin position="43"/>
        <end position="195"/>
    </location>
</feature>
<evidence type="ECO:0000313" key="2">
    <source>
        <dbReference type="EMBL" id="PZO44182.1"/>
    </source>
</evidence>
<sequence length="223" mass="26418">MSTELKLQKWVKWLEVIKSEVSDLAWSSSIYFDTREIIISNPVVNTGNRFYSWMNRNYVHATLMGIRRQLDTHRDAVSLVKLLTDMKGNYDFLTREQHLQLYSPEMKRIGNKTYDDLAGKSANVFPIEKIEENLQQLLEIERLHKDYVDRRIAHYDKKENIETIGTYQDLYDAVVVFEEIVVKYYLLLKATSIKLLPTPNYDWKNIFKQSWISNLSNLEVKDN</sequence>
<proteinExistence type="predicted"/>
<evidence type="ECO:0000259" key="1">
    <source>
        <dbReference type="Pfam" id="PF18734"/>
    </source>
</evidence>
<dbReference type="AlphaFoldDB" id="A0A2W4WI90"/>
<evidence type="ECO:0000313" key="3">
    <source>
        <dbReference type="Proteomes" id="UP000249467"/>
    </source>
</evidence>
<reference evidence="2 3" key="1">
    <citation type="submission" date="2018-04" db="EMBL/GenBank/DDBJ databases">
        <authorList>
            <person name="Go L.Y."/>
            <person name="Mitchell J.A."/>
        </authorList>
    </citation>
    <scope>NUCLEOTIDE SEQUENCE [LARGE SCALE GENOMIC DNA]</scope>
    <source>
        <strain evidence="2">ULC066bin1</strain>
    </source>
</reference>
<dbReference type="EMBL" id="QBML01000003">
    <property type="protein sequence ID" value="PZO44182.1"/>
    <property type="molecule type" value="Genomic_DNA"/>
</dbReference>
<dbReference type="Pfam" id="PF18734">
    <property type="entry name" value="HEPN_AbiU2"/>
    <property type="match status" value="1"/>
</dbReference>
<protein>
    <recommendedName>
        <fullName evidence="1">HEPN AbiU2-like domain-containing protein</fullName>
    </recommendedName>
</protein>
<dbReference type="Proteomes" id="UP000249467">
    <property type="component" value="Unassembled WGS sequence"/>
</dbReference>
<name>A0A2W4WI90_9CYAN</name>
<comment type="caution">
    <text evidence="2">The sequence shown here is derived from an EMBL/GenBank/DDBJ whole genome shotgun (WGS) entry which is preliminary data.</text>
</comment>